<name>A0ABP7ELV7_9STAP</name>
<comment type="caution">
    <text evidence="1">The sequence shown here is derived from an EMBL/GenBank/DDBJ whole genome shotgun (WGS) entry which is preliminary data.</text>
</comment>
<keyword evidence="2" id="KW-1185">Reference proteome</keyword>
<evidence type="ECO:0000313" key="2">
    <source>
        <dbReference type="Proteomes" id="UP001500920"/>
    </source>
</evidence>
<proteinExistence type="predicted"/>
<accession>A0ABP7ELV7</accession>
<dbReference type="EMBL" id="BAABCK010000018">
    <property type="protein sequence ID" value="GAA3721191.1"/>
    <property type="molecule type" value="Genomic_DNA"/>
</dbReference>
<gene>
    <name evidence="1" type="ORF">GCM10022378_09080</name>
</gene>
<reference evidence="2" key="1">
    <citation type="journal article" date="2019" name="Int. J. Syst. Evol. Microbiol.">
        <title>The Global Catalogue of Microorganisms (GCM) 10K type strain sequencing project: providing services to taxonomists for standard genome sequencing and annotation.</title>
        <authorList>
            <consortium name="The Broad Institute Genomics Platform"/>
            <consortium name="The Broad Institute Genome Sequencing Center for Infectious Disease"/>
            <person name="Wu L."/>
            <person name="Ma J."/>
        </authorList>
    </citation>
    <scope>NUCLEOTIDE SEQUENCE [LARGE SCALE GENOMIC DNA]</scope>
    <source>
        <strain evidence="2">JCM 16981</strain>
    </source>
</reference>
<evidence type="ECO:0000313" key="1">
    <source>
        <dbReference type="EMBL" id="GAA3721191.1"/>
    </source>
</evidence>
<protein>
    <submittedName>
        <fullName evidence="1">Uncharacterized protein</fullName>
    </submittedName>
</protein>
<organism evidence="1 2">
    <name type="scientific">Salinicoccus jeotgali</name>
    <dbReference type="NCBI Taxonomy" id="381634"/>
    <lineage>
        <taxon>Bacteria</taxon>
        <taxon>Bacillati</taxon>
        <taxon>Bacillota</taxon>
        <taxon>Bacilli</taxon>
        <taxon>Bacillales</taxon>
        <taxon>Staphylococcaceae</taxon>
        <taxon>Salinicoccus</taxon>
    </lineage>
</organism>
<sequence length="73" mass="8703">MIGSDKKPYLKDVTLRLIQYCWKSNMTDFKSAIIQVIEAGQTLTMNRAKFFKQCPCFWKKRDKRYETANEECN</sequence>
<dbReference type="Proteomes" id="UP001500920">
    <property type="component" value="Unassembled WGS sequence"/>
</dbReference>